<dbReference type="NCBIfam" id="TIGR02273">
    <property type="entry name" value="16S_RimM"/>
    <property type="match status" value="1"/>
</dbReference>
<evidence type="ECO:0000259" key="7">
    <source>
        <dbReference type="Pfam" id="PF24986"/>
    </source>
</evidence>
<evidence type="ECO:0000313" key="9">
    <source>
        <dbReference type="Proteomes" id="UP000676409"/>
    </source>
</evidence>
<dbReference type="GO" id="GO:0006364">
    <property type="term" value="P:rRNA processing"/>
    <property type="evidence" value="ECO:0007669"/>
    <property type="project" value="UniProtKB-UniRule"/>
</dbReference>
<dbReference type="InterPro" id="IPR002676">
    <property type="entry name" value="RimM_N"/>
</dbReference>
<dbReference type="GO" id="GO:0043022">
    <property type="term" value="F:ribosome binding"/>
    <property type="evidence" value="ECO:0007669"/>
    <property type="project" value="InterPro"/>
</dbReference>
<dbReference type="GO" id="GO:0005840">
    <property type="term" value="C:ribosome"/>
    <property type="evidence" value="ECO:0007669"/>
    <property type="project" value="InterPro"/>
</dbReference>
<comment type="subcellular location">
    <subcellularLocation>
        <location evidence="5">Cytoplasm</location>
    </subcellularLocation>
</comment>
<organism evidence="8 9">
    <name type="scientific">Phenylobacterium montanum</name>
    <dbReference type="NCBI Taxonomy" id="2823693"/>
    <lineage>
        <taxon>Bacteria</taxon>
        <taxon>Pseudomonadati</taxon>
        <taxon>Pseudomonadota</taxon>
        <taxon>Alphaproteobacteria</taxon>
        <taxon>Caulobacterales</taxon>
        <taxon>Caulobacteraceae</taxon>
        <taxon>Phenylobacterium</taxon>
    </lineage>
</organism>
<dbReference type="InterPro" id="IPR036976">
    <property type="entry name" value="RimM_N_sf"/>
</dbReference>
<keyword evidence="1 5" id="KW-0963">Cytoplasm</keyword>
<dbReference type="Pfam" id="PF01782">
    <property type="entry name" value="RimM"/>
    <property type="match status" value="1"/>
</dbReference>
<keyword evidence="3 5" id="KW-0698">rRNA processing</keyword>
<dbReference type="SUPFAM" id="SSF50447">
    <property type="entry name" value="Translation proteins"/>
    <property type="match status" value="1"/>
</dbReference>
<dbReference type="HAMAP" id="MF_00014">
    <property type="entry name" value="Ribosome_mat_RimM"/>
    <property type="match status" value="1"/>
</dbReference>
<comment type="function">
    <text evidence="5">An accessory protein needed during the final step in the assembly of 30S ribosomal subunit, possibly for assembly of the head region. Essential for efficient processing of 16S rRNA. May be needed both before and after RbfA during the maturation of 16S rRNA. It has affinity for free ribosomal 30S subunits but not for 70S ribosomes.</text>
</comment>
<evidence type="ECO:0000256" key="4">
    <source>
        <dbReference type="ARBA" id="ARBA00023186"/>
    </source>
</evidence>
<keyword evidence="9" id="KW-1185">Reference proteome</keyword>
<dbReference type="SUPFAM" id="SSF50346">
    <property type="entry name" value="PRC-barrel domain"/>
    <property type="match status" value="1"/>
</dbReference>
<dbReference type="PANTHER" id="PTHR33692">
    <property type="entry name" value="RIBOSOME MATURATION FACTOR RIMM"/>
    <property type="match status" value="1"/>
</dbReference>
<dbReference type="InterPro" id="IPR011033">
    <property type="entry name" value="PRC_barrel-like_sf"/>
</dbReference>
<evidence type="ECO:0000256" key="3">
    <source>
        <dbReference type="ARBA" id="ARBA00022552"/>
    </source>
</evidence>
<comment type="subunit">
    <text evidence="5">Binds ribosomal protein uS19.</text>
</comment>
<accession>A0A975FWZ8</accession>
<keyword evidence="2 5" id="KW-0690">Ribosome biogenesis</keyword>
<dbReference type="Proteomes" id="UP000676409">
    <property type="component" value="Chromosome"/>
</dbReference>
<dbReference type="EMBL" id="CP073078">
    <property type="protein sequence ID" value="QUD86691.1"/>
    <property type="molecule type" value="Genomic_DNA"/>
</dbReference>
<dbReference type="Pfam" id="PF24986">
    <property type="entry name" value="PRC_RimM"/>
    <property type="match status" value="1"/>
</dbReference>
<dbReference type="AlphaFoldDB" id="A0A975FWZ8"/>
<gene>
    <name evidence="5 8" type="primary">rimM</name>
    <name evidence="8" type="ORF">KCG34_16620</name>
</gene>
<evidence type="ECO:0000256" key="2">
    <source>
        <dbReference type="ARBA" id="ARBA00022517"/>
    </source>
</evidence>
<comment type="domain">
    <text evidence="5">The PRC barrel domain binds ribosomal protein uS19.</text>
</comment>
<dbReference type="GO" id="GO:0042274">
    <property type="term" value="P:ribosomal small subunit biogenesis"/>
    <property type="evidence" value="ECO:0007669"/>
    <property type="project" value="UniProtKB-UniRule"/>
</dbReference>
<evidence type="ECO:0000313" key="8">
    <source>
        <dbReference type="EMBL" id="QUD86691.1"/>
    </source>
</evidence>
<proteinExistence type="inferred from homology"/>
<dbReference type="InterPro" id="IPR009000">
    <property type="entry name" value="Transl_B-barrel_sf"/>
</dbReference>
<dbReference type="InterPro" id="IPR056792">
    <property type="entry name" value="PRC_RimM"/>
</dbReference>
<protein>
    <recommendedName>
        <fullName evidence="5">Ribosome maturation factor RimM</fullName>
    </recommendedName>
</protein>
<dbReference type="Gene3D" id="2.30.30.240">
    <property type="entry name" value="PRC-barrel domain"/>
    <property type="match status" value="1"/>
</dbReference>
<feature type="domain" description="Ribosome maturation factor RimM PRC barrel" evidence="7">
    <location>
        <begin position="98"/>
        <end position="164"/>
    </location>
</feature>
<reference evidence="8" key="1">
    <citation type="submission" date="2021-04" db="EMBL/GenBank/DDBJ databases">
        <title>The complete genome sequence of Caulobacter sp. S6.</title>
        <authorList>
            <person name="Tang Y."/>
            <person name="Ouyang W."/>
            <person name="Liu Q."/>
            <person name="Huang B."/>
            <person name="Guo Z."/>
            <person name="Lei P."/>
        </authorList>
    </citation>
    <scope>NUCLEOTIDE SEQUENCE</scope>
    <source>
        <strain evidence="8">S6</strain>
    </source>
</reference>
<sequence length="173" mass="18438">MTNLILVGQVAGAFGVRGEVKITAFTESPANLLSYKTLKRQDGSPGLTLTSGRVHKGQVIGRAKEVATREEAEALRGLKLFIPRETLPQPDEDEFYLTDLIGLAAVSPEGAAVGRIKSVQNFGAGDLLEIEPPAGPTWWLPFTRDCVPEVDLAGCKVVVARPDEVGDEEPGAS</sequence>
<name>A0A975FWZ8_9CAUL</name>
<comment type="similarity">
    <text evidence="5">Belongs to the RimM family.</text>
</comment>
<dbReference type="KEGG" id="caul:KCG34_16620"/>
<feature type="domain" description="RimM N-terminal" evidence="6">
    <location>
        <begin position="7"/>
        <end position="85"/>
    </location>
</feature>
<evidence type="ECO:0000256" key="5">
    <source>
        <dbReference type="HAMAP-Rule" id="MF_00014"/>
    </source>
</evidence>
<dbReference type="Gene3D" id="2.40.30.60">
    <property type="entry name" value="RimM"/>
    <property type="match status" value="1"/>
</dbReference>
<keyword evidence="4 5" id="KW-0143">Chaperone</keyword>
<dbReference type="RefSeq" id="WP_211936743.1">
    <property type="nucleotide sequence ID" value="NZ_CP073078.1"/>
</dbReference>
<dbReference type="InterPro" id="IPR011961">
    <property type="entry name" value="RimM"/>
</dbReference>
<evidence type="ECO:0000256" key="1">
    <source>
        <dbReference type="ARBA" id="ARBA00022490"/>
    </source>
</evidence>
<evidence type="ECO:0000259" key="6">
    <source>
        <dbReference type="Pfam" id="PF01782"/>
    </source>
</evidence>
<dbReference type="PANTHER" id="PTHR33692:SF1">
    <property type="entry name" value="RIBOSOME MATURATION FACTOR RIMM"/>
    <property type="match status" value="1"/>
</dbReference>
<dbReference type="GO" id="GO:0005737">
    <property type="term" value="C:cytoplasm"/>
    <property type="evidence" value="ECO:0007669"/>
    <property type="project" value="UniProtKB-SubCell"/>
</dbReference>